<proteinExistence type="predicted"/>
<dbReference type="PROSITE" id="PS50995">
    <property type="entry name" value="HTH_MARR_2"/>
    <property type="match status" value="1"/>
</dbReference>
<evidence type="ECO:0000259" key="2">
    <source>
        <dbReference type="PROSITE" id="PS50995"/>
    </source>
</evidence>
<feature type="region of interest" description="Disordered" evidence="1">
    <location>
        <begin position="1"/>
        <end position="23"/>
    </location>
</feature>
<dbReference type="InterPro" id="IPR039422">
    <property type="entry name" value="MarR/SlyA-like"/>
</dbReference>
<dbReference type="PANTHER" id="PTHR33164:SF95">
    <property type="entry name" value="TRANSCRIPTIONAL REGULATOR"/>
    <property type="match status" value="1"/>
</dbReference>
<name>A0AAW9RMT9_9HYPH</name>
<gene>
    <name evidence="3" type="ORF">V3328_19230</name>
</gene>
<keyword evidence="4" id="KW-1185">Reference proteome</keyword>
<dbReference type="Gene3D" id="1.10.10.10">
    <property type="entry name" value="Winged helix-like DNA-binding domain superfamily/Winged helix DNA-binding domain"/>
    <property type="match status" value="1"/>
</dbReference>
<dbReference type="GO" id="GO:0006950">
    <property type="term" value="P:response to stress"/>
    <property type="evidence" value="ECO:0007669"/>
    <property type="project" value="TreeGrafter"/>
</dbReference>
<dbReference type="GO" id="GO:0003700">
    <property type="term" value="F:DNA-binding transcription factor activity"/>
    <property type="evidence" value="ECO:0007669"/>
    <property type="project" value="InterPro"/>
</dbReference>
<sequence>MAPTPKPVANARPAEDPAGDPSGYRLEDQIGFVLRQAHQRATGIFNSVMSGYKVTPTQFAALAKLDDLGRVSQNELGRLTGMDPATIWGVVSRLVKQGHVVQSPDPDDARLVMLELTASGRTATAGMKAIGAEVSKETLAGFTDAETEQLISLLNRLGR</sequence>
<dbReference type="PANTHER" id="PTHR33164">
    <property type="entry name" value="TRANSCRIPTIONAL REGULATOR, MARR FAMILY"/>
    <property type="match status" value="1"/>
</dbReference>
<feature type="domain" description="HTH marR-type" evidence="2">
    <location>
        <begin position="27"/>
        <end position="159"/>
    </location>
</feature>
<dbReference type="InterPro" id="IPR036390">
    <property type="entry name" value="WH_DNA-bd_sf"/>
</dbReference>
<reference evidence="3 4" key="1">
    <citation type="submission" date="2024-02" db="EMBL/GenBank/DDBJ databases">
        <title>Genome analysis and characterization of Microbaculum marinisediminis sp. nov., isolated from marine sediment.</title>
        <authorList>
            <person name="Du Z.-J."/>
            <person name="Ye Y.-Q."/>
            <person name="Zhang Z.-R."/>
            <person name="Yuan S.-M."/>
            <person name="Zhang X.-Y."/>
        </authorList>
    </citation>
    <scope>NUCLEOTIDE SEQUENCE [LARGE SCALE GENOMIC DNA]</scope>
    <source>
        <strain evidence="3 4">SDUM1044001</strain>
    </source>
</reference>
<protein>
    <submittedName>
        <fullName evidence="3">MarR family winged helix-turn-helix transcriptional regulator</fullName>
    </submittedName>
</protein>
<evidence type="ECO:0000313" key="4">
    <source>
        <dbReference type="Proteomes" id="UP001378188"/>
    </source>
</evidence>
<dbReference type="Proteomes" id="UP001378188">
    <property type="component" value="Unassembled WGS sequence"/>
</dbReference>
<dbReference type="PRINTS" id="PR00598">
    <property type="entry name" value="HTHMARR"/>
</dbReference>
<dbReference type="InterPro" id="IPR000835">
    <property type="entry name" value="HTH_MarR-typ"/>
</dbReference>
<dbReference type="EMBL" id="JAZHOF010000008">
    <property type="protein sequence ID" value="MEJ8573632.1"/>
    <property type="molecule type" value="Genomic_DNA"/>
</dbReference>
<organism evidence="3 4">
    <name type="scientific">Microbaculum marinum</name>
    <dbReference type="NCBI Taxonomy" id="1764581"/>
    <lineage>
        <taxon>Bacteria</taxon>
        <taxon>Pseudomonadati</taxon>
        <taxon>Pseudomonadota</taxon>
        <taxon>Alphaproteobacteria</taxon>
        <taxon>Hyphomicrobiales</taxon>
        <taxon>Tepidamorphaceae</taxon>
        <taxon>Microbaculum</taxon>
    </lineage>
</organism>
<dbReference type="InterPro" id="IPR036388">
    <property type="entry name" value="WH-like_DNA-bd_sf"/>
</dbReference>
<evidence type="ECO:0000313" key="3">
    <source>
        <dbReference type="EMBL" id="MEJ8573632.1"/>
    </source>
</evidence>
<dbReference type="SUPFAM" id="SSF46785">
    <property type="entry name" value="Winged helix' DNA-binding domain"/>
    <property type="match status" value="1"/>
</dbReference>
<dbReference type="SMART" id="SM00347">
    <property type="entry name" value="HTH_MARR"/>
    <property type="match status" value="1"/>
</dbReference>
<comment type="caution">
    <text evidence="3">The sequence shown here is derived from an EMBL/GenBank/DDBJ whole genome shotgun (WGS) entry which is preliminary data.</text>
</comment>
<dbReference type="RefSeq" id="WP_340331335.1">
    <property type="nucleotide sequence ID" value="NZ_JAZHOF010000008.1"/>
</dbReference>
<evidence type="ECO:0000256" key="1">
    <source>
        <dbReference type="SAM" id="MobiDB-lite"/>
    </source>
</evidence>
<dbReference type="Pfam" id="PF01047">
    <property type="entry name" value="MarR"/>
    <property type="match status" value="1"/>
</dbReference>
<accession>A0AAW9RMT9</accession>
<dbReference type="AlphaFoldDB" id="A0AAW9RMT9"/>